<dbReference type="PROSITE" id="PS50977">
    <property type="entry name" value="HTH_TETR_2"/>
    <property type="match status" value="1"/>
</dbReference>
<protein>
    <submittedName>
        <fullName evidence="4">TetR family transcriptional regulator</fullName>
    </submittedName>
</protein>
<dbReference type="GO" id="GO:0000976">
    <property type="term" value="F:transcription cis-regulatory region binding"/>
    <property type="evidence" value="ECO:0007669"/>
    <property type="project" value="TreeGrafter"/>
</dbReference>
<dbReference type="PANTHER" id="PTHR30055:SF223">
    <property type="entry name" value="HTH-TYPE TRANSCRIPTIONAL REGULATOR UIDR"/>
    <property type="match status" value="1"/>
</dbReference>
<feature type="domain" description="HTH tetR-type" evidence="3">
    <location>
        <begin position="9"/>
        <end position="68"/>
    </location>
</feature>
<proteinExistence type="predicted"/>
<dbReference type="EMBL" id="CP021455">
    <property type="protein sequence ID" value="ARU06062.1"/>
    <property type="molecule type" value="Genomic_DNA"/>
</dbReference>
<dbReference type="Gene3D" id="1.10.357.10">
    <property type="entry name" value="Tetracycline Repressor, domain 2"/>
    <property type="match status" value="1"/>
</dbReference>
<dbReference type="PANTHER" id="PTHR30055">
    <property type="entry name" value="HTH-TYPE TRANSCRIPTIONAL REGULATOR RUTR"/>
    <property type="match status" value="1"/>
</dbReference>
<sequence>MTSPRPDVAARRAQLLDAAAHVFAEHGITAPLDLVVEHAGLGRATLYRHFPDRTALVAGLMARTADALEARASQLRGRGDALHLMLRQIADGIVHSPALVDYWRGANRDEPELATQRQRVLAALQLALDDAMAQGVCRADLTAQDVTLAAGMLGAALRGRTQAERARLAERAIALLWHGLQAPEGTASC</sequence>
<feature type="DNA-binding region" description="H-T-H motif" evidence="2">
    <location>
        <begin position="31"/>
        <end position="50"/>
    </location>
</feature>
<dbReference type="Pfam" id="PF00440">
    <property type="entry name" value="TetR_N"/>
    <property type="match status" value="1"/>
</dbReference>
<organism evidence="4 5">
    <name type="scientific">Comamonas serinivorans</name>
    <dbReference type="NCBI Taxonomy" id="1082851"/>
    <lineage>
        <taxon>Bacteria</taxon>
        <taxon>Pseudomonadati</taxon>
        <taxon>Pseudomonadota</taxon>
        <taxon>Betaproteobacteria</taxon>
        <taxon>Burkholderiales</taxon>
        <taxon>Comamonadaceae</taxon>
        <taxon>Comamonas</taxon>
    </lineage>
</organism>
<dbReference type="SUPFAM" id="SSF48498">
    <property type="entry name" value="Tetracyclin repressor-like, C-terminal domain"/>
    <property type="match status" value="1"/>
</dbReference>
<dbReference type="InterPro" id="IPR001647">
    <property type="entry name" value="HTH_TetR"/>
</dbReference>
<evidence type="ECO:0000313" key="5">
    <source>
        <dbReference type="Proteomes" id="UP000196138"/>
    </source>
</evidence>
<accession>A0A1Y0ES34</accession>
<dbReference type="AlphaFoldDB" id="A0A1Y0ES34"/>
<keyword evidence="1 2" id="KW-0238">DNA-binding</keyword>
<name>A0A1Y0ES34_9BURK</name>
<dbReference type="Proteomes" id="UP000196138">
    <property type="component" value="Chromosome"/>
</dbReference>
<gene>
    <name evidence="4" type="ORF">CCO03_16565</name>
</gene>
<dbReference type="InterPro" id="IPR050109">
    <property type="entry name" value="HTH-type_TetR-like_transc_reg"/>
</dbReference>
<reference evidence="4 5" key="1">
    <citation type="submission" date="2017-05" db="EMBL/GenBank/DDBJ databases">
        <authorList>
            <person name="Song R."/>
            <person name="Chenine A.L."/>
            <person name="Ruprecht R.M."/>
        </authorList>
    </citation>
    <scope>NUCLEOTIDE SEQUENCE [LARGE SCALE GENOMIC DNA]</scope>
    <source>
        <strain evidence="4 5">DSM 26136</strain>
    </source>
</reference>
<dbReference type="KEGG" id="cser:CCO03_16565"/>
<dbReference type="InterPro" id="IPR009057">
    <property type="entry name" value="Homeodomain-like_sf"/>
</dbReference>
<dbReference type="OrthoDB" id="5293556at2"/>
<dbReference type="GO" id="GO:0003700">
    <property type="term" value="F:DNA-binding transcription factor activity"/>
    <property type="evidence" value="ECO:0007669"/>
    <property type="project" value="TreeGrafter"/>
</dbReference>
<evidence type="ECO:0000259" key="3">
    <source>
        <dbReference type="PROSITE" id="PS50977"/>
    </source>
</evidence>
<keyword evidence="5" id="KW-1185">Reference proteome</keyword>
<evidence type="ECO:0000313" key="4">
    <source>
        <dbReference type="EMBL" id="ARU06062.1"/>
    </source>
</evidence>
<dbReference type="PRINTS" id="PR00455">
    <property type="entry name" value="HTHTETR"/>
</dbReference>
<evidence type="ECO:0000256" key="1">
    <source>
        <dbReference type="ARBA" id="ARBA00023125"/>
    </source>
</evidence>
<evidence type="ECO:0000256" key="2">
    <source>
        <dbReference type="PROSITE-ProRule" id="PRU00335"/>
    </source>
</evidence>
<dbReference type="RefSeq" id="WP_087282833.1">
    <property type="nucleotide sequence ID" value="NZ_CP021455.1"/>
</dbReference>
<dbReference type="SUPFAM" id="SSF46689">
    <property type="entry name" value="Homeodomain-like"/>
    <property type="match status" value="1"/>
</dbReference>
<dbReference type="InterPro" id="IPR036271">
    <property type="entry name" value="Tet_transcr_reg_TetR-rel_C_sf"/>
</dbReference>